<evidence type="ECO:0000256" key="3">
    <source>
        <dbReference type="ARBA" id="ARBA00022454"/>
    </source>
</evidence>
<feature type="domain" description="AWS" evidence="14">
    <location>
        <begin position="503"/>
        <end position="553"/>
    </location>
</feature>
<proteinExistence type="predicted"/>
<name>A0ABR0U086_REHGL</name>
<dbReference type="SUPFAM" id="SSF82199">
    <property type="entry name" value="SET domain"/>
    <property type="match status" value="1"/>
</dbReference>
<dbReference type="Gene3D" id="3.30.40.100">
    <property type="match status" value="1"/>
</dbReference>
<comment type="subcellular location">
    <subcellularLocation>
        <location evidence="2">Chromosome</location>
    </subcellularLocation>
    <subcellularLocation>
        <location evidence="1">Nucleus</location>
    </subcellularLocation>
</comment>
<feature type="domain" description="CW-type" evidence="13">
    <location>
        <begin position="391"/>
        <end position="445"/>
    </location>
</feature>
<dbReference type="PANTHER" id="PTHR22884">
    <property type="entry name" value="SET DOMAIN PROTEINS"/>
    <property type="match status" value="1"/>
</dbReference>
<dbReference type="SMART" id="SM00317">
    <property type="entry name" value="SET"/>
    <property type="match status" value="1"/>
</dbReference>
<keyword evidence="6" id="KW-0949">S-adenosyl-L-methionine</keyword>
<dbReference type="Pfam" id="PF00856">
    <property type="entry name" value="SET"/>
    <property type="match status" value="1"/>
</dbReference>
<sequence>MFTETSFGTYAGEVKEELPVIDLDIGIGKLCFSPVPYESSCVRADESSAAMVTSDVSEADVLLPAFDSISFAELPELRNDIANNTITTDALSSIWEADPPDRELMREKTLVDLILLTLPGLPIHLDMVVKLRKSIPGLPDIMESRFGERLSGDMVLPHDRKLEKVLSSDVSVLGTHLDARGRFGFPQRKPKKGKKKDKHHQLGGCNVENKLTGAKTTNSASSNRVPSGPSHCSRMSDSGIPSTTSKVYNGAEMNPFSGLVAPIESLNSQDGGSLIPCSNGQKFSKCSRAKGERKSRSEILDISSKKDKVSKKKGNKNNLVSKLQIDEKGDASGVLSGVENHLVAGISEIIVNSVGNQTSSDLGEAGYLSKGSSGPLNSLQFSSGGLMDQYVPPRNAWVLCDECQQWRRIQATLADQIEETNSGWTCKDNTDKDFADCSIPQEKSNSEINEELEISDASCEEDACGALLTPNRHRSKAAQQPSSFSLIKSNLFLHRNRKTQTIDEVMVCHCKPPSDGRMGCGAKCLNRMLNIECVRGTCPCGELCSNQQFQKRKYAKLKWFRCGKKGFGLQALEDISEGKFLIEYVGEVLDMHAYEARQREYALQGHKHFYFMTLNGSEVIDACAKGNLGRFINHSCDPNCRTEKWMVNGEVCVGLFAVRDIKKGEEVTFDYNYVRVFGDSDDEYAEPVMTCEDREMNNDWKDIISNSLRDRENGSANELPENRYRTKKLVSVDAQLESITSGTSTEKVGVDSASTDGCFKMSTATQVVDYEPDYSVTNDFASNAAVGPLDTLKDHGESLNISASAASNVESEGLEDVINKALSSAGHPPRQEVTTPALPSKSQRNAIDSKRKLKYATLGGKEELTKPESLVKTRLSSSIKKGKLKSSVMNGKRTLDVDKSNAATYKSKTLPDLSLNSHVEAVEEKLNELLDSEGGISKRKDASRGYLKLLFLTAATGTNGHGEAIQSNRDLSMILDAILKTKSRTVLVDIINKNGLQMLHNIMKRYRKEFIKTPILRKLLKVLEYLATREILTLEHITGGPPRPGVERLQKYQIYIIEVDYKNSVSDSYPNQIVFCNLSNPLKFLEIIATNCFKDSMLTLTEHTDKQVHQIARNFRDRWIPRSLRRKCFMEMDDGKMEPHHSSYGRLSVSSSYDHSNDRGGKPAELTVASGTVEASTLNHSAVPNSSNGTTETRIRKRKSRWDNPPEEHPRIRTKLSGDKKPNSDVDIPPGFSSPVKTLPSWIFISSKDSPLRDFRLPVKTLLFQPMLL</sequence>
<dbReference type="CDD" id="cd19172">
    <property type="entry name" value="SET_SETD2"/>
    <property type="match status" value="1"/>
</dbReference>
<evidence type="ECO:0000256" key="5">
    <source>
        <dbReference type="ARBA" id="ARBA00022679"/>
    </source>
</evidence>
<feature type="compositionally biased region" description="Low complexity" evidence="11">
    <location>
        <begin position="1142"/>
        <end position="1152"/>
    </location>
</feature>
<evidence type="ECO:0000313" key="15">
    <source>
        <dbReference type="EMBL" id="KAK6115601.1"/>
    </source>
</evidence>
<evidence type="ECO:0000256" key="2">
    <source>
        <dbReference type="ARBA" id="ARBA00004286"/>
    </source>
</evidence>
<dbReference type="Gene3D" id="2.170.270.10">
    <property type="entry name" value="SET domain"/>
    <property type="match status" value="1"/>
</dbReference>
<dbReference type="SMART" id="SM00570">
    <property type="entry name" value="AWS"/>
    <property type="match status" value="1"/>
</dbReference>
<dbReference type="Pfam" id="PF07496">
    <property type="entry name" value="zf-CW"/>
    <property type="match status" value="1"/>
</dbReference>
<dbReference type="InterPro" id="IPR044437">
    <property type="entry name" value="SETD2/Set2_SET"/>
</dbReference>
<keyword evidence="10" id="KW-0539">Nucleus</keyword>
<dbReference type="Pfam" id="PF17907">
    <property type="entry name" value="AWS"/>
    <property type="match status" value="1"/>
</dbReference>
<accession>A0ABR0U086</accession>
<keyword evidence="4" id="KW-0489">Methyltransferase</keyword>
<keyword evidence="3" id="KW-0158">Chromosome</keyword>
<evidence type="ECO:0000256" key="10">
    <source>
        <dbReference type="ARBA" id="ARBA00023242"/>
    </source>
</evidence>
<evidence type="ECO:0008006" key="17">
    <source>
        <dbReference type="Google" id="ProtNLM"/>
    </source>
</evidence>
<evidence type="ECO:0000256" key="6">
    <source>
        <dbReference type="ARBA" id="ARBA00022691"/>
    </source>
</evidence>
<feature type="region of interest" description="Disordered" evidence="11">
    <location>
        <begin position="1138"/>
        <end position="1232"/>
    </location>
</feature>
<keyword evidence="9" id="KW-0862">Zinc</keyword>
<reference evidence="15 16" key="1">
    <citation type="journal article" date="2021" name="Comput. Struct. Biotechnol. J.">
        <title>De novo genome assembly of the potent medicinal plant Rehmannia glutinosa using nanopore technology.</title>
        <authorList>
            <person name="Ma L."/>
            <person name="Dong C."/>
            <person name="Song C."/>
            <person name="Wang X."/>
            <person name="Zheng X."/>
            <person name="Niu Y."/>
            <person name="Chen S."/>
            <person name="Feng W."/>
        </authorList>
    </citation>
    <scope>NUCLEOTIDE SEQUENCE [LARGE SCALE GENOMIC DNA]</scope>
    <source>
        <strain evidence="15">DH-2019</strain>
    </source>
</reference>
<dbReference type="InterPro" id="IPR046341">
    <property type="entry name" value="SET_dom_sf"/>
</dbReference>
<evidence type="ECO:0000256" key="7">
    <source>
        <dbReference type="ARBA" id="ARBA00022723"/>
    </source>
</evidence>
<protein>
    <recommendedName>
        <fullName evidence="17">Histone-lysine N-methyltransferase</fullName>
    </recommendedName>
</protein>
<evidence type="ECO:0000256" key="4">
    <source>
        <dbReference type="ARBA" id="ARBA00022603"/>
    </source>
</evidence>
<dbReference type="PROSITE" id="PS50280">
    <property type="entry name" value="SET"/>
    <property type="match status" value="1"/>
</dbReference>
<feature type="compositionally biased region" description="Polar residues" evidence="11">
    <location>
        <begin position="233"/>
        <end position="243"/>
    </location>
</feature>
<evidence type="ECO:0000259" key="12">
    <source>
        <dbReference type="PROSITE" id="PS50280"/>
    </source>
</evidence>
<keyword evidence="8" id="KW-0863">Zinc-finger</keyword>
<evidence type="ECO:0000256" key="8">
    <source>
        <dbReference type="ARBA" id="ARBA00022771"/>
    </source>
</evidence>
<evidence type="ECO:0000256" key="9">
    <source>
        <dbReference type="ARBA" id="ARBA00022833"/>
    </source>
</evidence>
<feature type="region of interest" description="Disordered" evidence="11">
    <location>
        <begin position="181"/>
        <end position="243"/>
    </location>
</feature>
<organism evidence="15 16">
    <name type="scientific">Rehmannia glutinosa</name>
    <name type="common">Chinese foxglove</name>
    <dbReference type="NCBI Taxonomy" id="99300"/>
    <lineage>
        <taxon>Eukaryota</taxon>
        <taxon>Viridiplantae</taxon>
        <taxon>Streptophyta</taxon>
        <taxon>Embryophyta</taxon>
        <taxon>Tracheophyta</taxon>
        <taxon>Spermatophyta</taxon>
        <taxon>Magnoliopsida</taxon>
        <taxon>eudicotyledons</taxon>
        <taxon>Gunneridae</taxon>
        <taxon>Pentapetalae</taxon>
        <taxon>asterids</taxon>
        <taxon>lamiids</taxon>
        <taxon>Lamiales</taxon>
        <taxon>Orobanchaceae</taxon>
        <taxon>Rehmannieae</taxon>
        <taxon>Rehmannia</taxon>
    </lineage>
</organism>
<comment type="caution">
    <text evidence="15">The sequence shown here is derived from an EMBL/GenBank/DDBJ whole genome shotgun (WGS) entry which is preliminary data.</text>
</comment>
<dbReference type="InterPro" id="IPR050777">
    <property type="entry name" value="SET2_Histone-Lys_MeTrsfase"/>
</dbReference>
<evidence type="ECO:0000256" key="1">
    <source>
        <dbReference type="ARBA" id="ARBA00004123"/>
    </source>
</evidence>
<keyword evidence="5" id="KW-0808">Transferase</keyword>
<dbReference type="PROSITE" id="PS51215">
    <property type="entry name" value="AWS"/>
    <property type="match status" value="1"/>
</dbReference>
<dbReference type="InterPro" id="IPR006560">
    <property type="entry name" value="AWS_dom"/>
</dbReference>
<feature type="compositionally biased region" description="Polar residues" evidence="11">
    <location>
        <begin position="214"/>
        <end position="225"/>
    </location>
</feature>
<feature type="compositionally biased region" description="Polar residues" evidence="11">
    <location>
        <begin position="1169"/>
        <end position="1192"/>
    </location>
</feature>
<feature type="region of interest" description="Disordered" evidence="11">
    <location>
        <begin position="286"/>
        <end position="315"/>
    </location>
</feature>
<dbReference type="InterPro" id="IPR001214">
    <property type="entry name" value="SET_dom"/>
</dbReference>
<dbReference type="Proteomes" id="UP001318860">
    <property type="component" value="Unassembled WGS sequence"/>
</dbReference>
<feature type="compositionally biased region" description="Basic and acidic residues" evidence="11">
    <location>
        <begin position="289"/>
        <end position="307"/>
    </location>
</feature>
<dbReference type="PROSITE" id="PS51050">
    <property type="entry name" value="ZF_CW"/>
    <property type="match status" value="1"/>
</dbReference>
<feature type="domain" description="SET" evidence="12">
    <location>
        <begin position="555"/>
        <end position="672"/>
    </location>
</feature>
<keyword evidence="16" id="KW-1185">Reference proteome</keyword>
<keyword evidence="7" id="KW-0479">Metal-binding</keyword>
<feature type="compositionally biased region" description="Basic and acidic residues" evidence="11">
    <location>
        <begin position="1201"/>
        <end position="1224"/>
    </location>
</feature>
<dbReference type="InterPro" id="IPR011124">
    <property type="entry name" value="Znf_CW"/>
</dbReference>
<evidence type="ECO:0000259" key="14">
    <source>
        <dbReference type="PROSITE" id="PS51215"/>
    </source>
</evidence>
<feature type="compositionally biased region" description="Basic residues" evidence="11">
    <location>
        <begin position="188"/>
        <end position="201"/>
    </location>
</feature>
<dbReference type="EMBL" id="JABTTQ020003506">
    <property type="protein sequence ID" value="KAK6115601.1"/>
    <property type="molecule type" value="Genomic_DNA"/>
</dbReference>
<feature type="region of interest" description="Disordered" evidence="11">
    <location>
        <begin position="823"/>
        <end position="846"/>
    </location>
</feature>
<gene>
    <name evidence="15" type="ORF">DH2020_007870</name>
</gene>
<evidence type="ECO:0000259" key="13">
    <source>
        <dbReference type="PROSITE" id="PS51050"/>
    </source>
</evidence>
<evidence type="ECO:0000313" key="16">
    <source>
        <dbReference type="Proteomes" id="UP001318860"/>
    </source>
</evidence>
<evidence type="ECO:0000256" key="11">
    <source>
        <dbReference type="SAM" id="MobiDB-lite"/>
    </source>
</evidence>